<protein>
    <submittedName>
        <fullName evidence="3">Uncharacterized protein C1orf198-like</fullName>
    </submittedName>
</protein>
<dbReference type="InParanoid" id="A0A6J2YNE1"/>
<dbReference type="PANTHER" id="PTHR34394">
    <property type="entry name" value="SIMILAR TO RIKEN CDNA 2310022B05"/>
    <property type="match status" value="1"/>
</dbReference>
<accession>A0A6J2YNE1</accession>
<evidence type="ECO:0000313" key="2">
    <source>
        <dbReference type="Proteomes" id="UP000504635"/>
    </source>
</evidence>
<proteinExistence type="predicted"/>
<dbReference type="AlphaFoldDB" id="A0A6J2YNE1"/>
<evidence type="ECO:0000313" key="3">
    <source>
        <dbReference type="RefSeq" id="XP_030764350.1"/>
    </source>
</evidence>
<reference evidence="3" key="1">
    <citation type="submission" date="2025-08" db="UniProtKB">
        <authorList>
            <consortium name="RefSeq"/>
        </authorList>
    </citation>
    <scope>IDENTIFICATION</scope>
    <source>
        <tissue evidence="3">Gonads</tissue>
    </source>
</reference>
<name>A0A6J2YNE1_SITOR</name>
<dbReference type="KEGG" id="soy:115888697"/>
<feature type="domain" description="DUF4706" evidence="1">
    <location>
        <begin position="7"/>
        <end position="100"/>
    </location>
</feature>
<gene>
    <name evidence="3" type="primary">LOC115888697</name>
</gene>
<dbReference type="OrthoDB" id="5984457at2759"/>
<dbReference type="GeneID" id="115888697"/>
<sequence>MEKAAHEYFKQLNPIASRIYSDLQDTKEAYEDLWCKLTEDEKKQILNESIIKPEILLKYRSKNDPIKQDYEQDMGLDDHCSFRDEHSAPFSFRTKSQKNLTIFKDDNNTVVKKNEVLPKKKAKAPPKPKTVTNYAQDLNLEEISCLTTEESQDSKLPKTGLDFLDNW</sequence>
<organism evidence="2 3">
    <name type="scientific">Sitophilus oryzae</name>
    <name type="common">Rice weevil</name>
    <name type="synonym">Curculio oryzae</name>
    <dbReference type="NCBI Taxonomy" id="7048"/>
    <lineage>
        <taxon>Eukaryota</taxon>
        <taxon>Metazoa</taxon>
        <taxon>Ecdysozoa</taxon>
        <taxon>Arthropoda</taxon>
        <taxon>Hexapoda</taxon>
        <taxon>Insecta</taxon>
        <taxon>Pterygota</taxon>
        <taxon>Neoptera</taxon>
        <taxon>Endopterygota</taxon>
        <taxon>Coleoptera</taxon>
        <taxon>Polyphaga</taxon>
        <taxon>Cucujiformia</taxon>
        <taxon>Curculionidae</taxon>
        <taxon>Dryophthorinae</taxon>
        <taxon>Sitophilus</taxon>
    </lineage>
</organism>
<dbReference type="PANTHER" id="PTHR34394:SF1">
    <property type="entry name" value="SIMILAR TO RIKEN CDNA 2310022B05"/>
    <property type="match status" value="1"/>
</dbReference>
<dbReference type="RefSeq" id="XP_030764350.1">
    <property type="nucleotide sequence ID" value="XM_030908490.1"/>
</dbReference>
<keyword evidence="2" id="KW-1185">Reference proteome</keyword>
<evidence type="ECO:0000259" key="1">
    <source>
        <dbReference type="Pfam" id="PF15797"/>
    </source>
</evidence>
<dbReference type="Pfam" id="PF15797">
    <property type="entry name" value="DUF4706"/>
    <property type="match status" value="1"/>
</dbReference>
<dbReference type="Proteomes" id="UP000504635">
    <property type="component" value="Unplaced"/>
</dbReference>
<dbReference type="InterPro" id="IPR031600">
    <property type="entry name" value="DUF4706"/>
</dbReference>